<dbReference type="EMBL" id="JBHSFQ010000018">
    <property type="protein sequence ID" value="MFC4563828.1"/>
    <property type="molecule type" value="Genomic_DNA"/>
</dbReference>
<accession>A0ABV9E1E2</accession>
<feature type="region of interest" description="Disordered" evidence="1">
    <location>
        <begin position="313"/>
        <end position="332"/>
    </location>
</feature>
<organism evidence="2 3">
    <name type="scientific">Nocardiopsis mangrovi</name>
    <dbReference type="NCBI Taxonomy" id="1179818"/>
    <lineage>
        <taxon>Bacteria</taxon>
        <taxon>Bacillati</taxon>
        <taxon>Actinomycetota</taxon>
        <taxon>Actinomycetes</taxon>
        <taxon>Streptosporangiales</taxon>
        <taxon>Nocardiopsidaceae</taxon>
        <taxon>Nocardiopsis</taxon>
    </lineage>
</organism>
<dbReference type="Proteomes" id="UP001595923">
    <property type="component" value="Unassembled WGS sequence"/>
</dbReference>
<evidence type="ECO:0000313" key="3">
    <source>
        <dbReference type="Proteomes" id="UP001595923"/>
    </source>
</evidence>
<comment type="caution">
    <text evidence="2">The sequence shown here is derived from an EMBL/GenBank/DDBJ whole genome shotgun (WGS) entry which is preliminary data.</text>
</comment>
<evidence type="ECO:0000256" key="1">
    <source>
        <dbReference type="SAM" id="MobiDB-lite"/>
    </source>
</evidence>
<dbReference type="RefSeq" id="WP_378576431.1">
    <property type="nucleotide sequence ID" value="NZ_JBHSFQ010000018.1"/>
</dbReference>
<reference evidence="3" key="1">
    <citation type="journal article" date="2019" name="Int. J. Syst. Evol. Microbiol.">
        <title>The Global Catalogue of Microorganisms (GCM) 10K type strain sequencing project: providing services to taxonomists for standard genome sequencing and annotation.</title>
        <authorList>
            <consortium name="The Broad Institute Genomics Platform"/>
            <consortium name="The Broad Institute Genome Sequencing Center for Infectious Disease"/>
            <person name="Wu L."/>
            <person name="Ma J."/>
        </authorList>
    </citation>
    <scope>NUCLEOTIDE SEQUENCE [LARGE SCALE GENOMIC DNA]</scope>
    <source>
        <strain evidence="3">XZYJ18</strain>
    </source>
</reference>
<proteinExistence type="predicted"/>
<protein>
    <submittedName>
        <fullName evidence="2">Uncharacterized protein</fullName>
    </submittedName>
</protein>
<sequence length="502" mass="56667">MTPELLEEPTVAQVVLRVRALHEVVFAAALNALPGCPRHPDADSEDLDADMDRHLADFRAWEQMWRGILGAHPEAHWRIVEWADESPAESVIRHRLLEDLPWQVEDELLLALAVRDVLDFAWSVLIAKSARMRRDGLAASQVREKLSGELAQLPERRRERAEEFIRDEGTVLDFELRAPVHWVRGTASKRWRYLLDPDEATEYGRPRAWRASEATLAEIGRRFADVAVRAVEYWEADSKSLTWALDDIRWVRAMLLHLSEVTPEIKLAVSPIVAEARRRLERRSPWWGGYQGYEESRQATAMLDTIRRIVEDPVPQPAPDRRTPVGDPDKVTPKELAGLSGEVLTSYIDRHTGDDELVEKALLSLAIRGCPGAFFEDMLGRHTAPEEGLIRTTVDLRRRLGGGPSYREGWTRLVLALPDPRSELVRALPAWTALRAQRGGPRQAHPSVVSVVRDALGTDDKAWGRFAESPAKNTGPDAWYRLGDILDAAAQAAPWPKPPTRQ</sequence>
<feature type="compositionally biased region" description="Basic and acidic residues" evidence="1">
    <location>
        <begin position="319"/>
        <end position="332"/>
    </location>
</feature>
<name>A0ABV9E1E2_9ACTN</name>
<evidence type="ECO:0000313" key="2">
    <source>
        <dbReference type="EMBL" id="MFC4563828.1"/>
    </source>
</evidence>
<keyword evidence="3" id="KW-1185">Reference proteome</keyword>
<gene>
    <name evidence="2" type="ORF">ACFO4E_18360</name>
</gene>